<sequence length="187" mass="20858">MQALHPVHIDPYPYPYPYPYPLPFPSPARHQSSTITFTHASAEHGSTGQPRPPSHCLAARRCSISVCICVRDGHCCSDKPALYCRFSSQPAGTATRDFVNRPSVLVCQCRHAWPPWRLSSRPRRPTATAPGQHGPAKVPHYGSVAVVYRELPLSLEANRRRSPLRRGAYLSILLFGPARTPFRNPSR</sequence>
<keyword evidence="2" id="KW-1185">Reference proteome</keyword>
<dbReference type="Proteomes" id="UP000799757">
    <property type="component" value="Unassembled WGS sequence"/>
</dbReference>
<dbReference type="EMBL" id="MU002099">
    <property type="protein sequence ID" value="KAF2790009.1"/>
    <property type="molecule type" value="Genomic_DNA"/>
</dbReference>
<evidence type="ECO:0000313" key="1">
    <source>
        <dbReference type="EMBL" id="KAF2790009.1"/>
    </source>
</evidence>
<name>A0A6A6X0Y5_9PLEO</name>
<organism evidence="1 2">
    <name type="scientific">Melanomma pulvis-pyrius CBS 109.77</name>
    <dbReference type="NCBI Taxonomy" id="1314802"/>
    <lineage>
        <taxon>Eukaryota</taxon>
        <taxon>Fungi</taxon>
        <taxon>Dikarya</taxon>
        <taxon>Ascomycota</taxon>
        <taxon>Pezizomycotina</taxon>
        <taxon>Dothideomycetes</taxon>
        <taxon>Pleosporomycetidae</taxon>
        <taxon>Pleosporales</taxon>
        <taxon>Melanommataceae</taxon>
        <taxon>Melanomma</taxon>
    </lineage>
</organism>
<proteinExistence type="predicted"/>
<accession>A0A6A6X0Y5</accession>
<reference evidence="1" key="1">
    <citation type="journal article" date="2020" name="Stud. Mycol.">
        <title>101 Dothideomycetes genomes: a test case for predicting lifestyles and emergence of pathogens.</title>
        <authorList>
            <person name="Haridas S."/>
            <person name="Albert R."/>
            <person name="Binder M."/>
            <person name="Bloem J."/>
            <person name="Labutti K."/>
            <person name="Salamov A."/>
            <person name="Andreopoulos B."/>
            <person name="Baker S."/>
            <person name="Barry K."/>
            <person name="Bills G."/>
            <person name="Bluhm B."/>
            <person name="Cannon C."/>
            <person name="Castanera R."/>
            <person name="Culley D."/>
            <person name="Daum C."/>
            <person name="Ezra D."/>
            <person name="Gonzalez J."/>
            <person name="Henrissat B."/>
            <person name="Kuo A."/>
            <person name="Liang C."/>
            <person name="Lipzen A."/>
            <person name="Lutzoni F."/>
            <person name="Magnuson J."/>
            <person name="Mondo S."/>
            <person name="Nolan M."/>
            <person name="Ohm R."/>
            <person name="Pangilinan J."/>
            <person name="Park H.-J."/>
            <person name="Ramirez L."/>
            <person name="Alfaro M."/>
            <person name="Sun H."/>
            <person name="Tritt A."/>
            <person name="Yoshinaga Y."/>
            <person name="Zwiers L.-H."/>
            <person name="Turgeon B."/>
            <person name="Goodwin S."/>
            <person name="Spatafora J."/>
            <person name="Crous P."/>
            <person name="Grigoriev I."/>
        </authorList>
    </citation>
    <scope>NUCLEOTIDE SEQUENCE</scope>
    <source>
        <strain evidence="1">CBS 109.77</strain>
    </source>
</reference>
<gene>
    <name evidence="1" type="ORF">K505DRAFT_85935</name>
</gene>
<evidence type="ECO:0000313" key="2">
    <source>
        <dbReference type="Proteomes" id="UP000799757"/>
    </source>
</evidence>
<protein>
    <submittedName>
        <fullName evidence="1">Uncharacterized protein</fullName>
    </submittedName>
</protein>
<dbReference type="AlphaFoldDB" id="A0A6A6X0Y5"/>